<dbReference type="GO" id="GO:0000976">
    <property type="term" value="F:transcription cis-regulatory region binding"/>
    <property type="evidence" value="ECO:0007669"/>
    <property type="project" value="TreeGrafter"/>
</dbReference>
<comment type="caution">
    <text evidence="5">The sequence shown here is derived from an EMBL/GenBank/DDBJ whole genome shotgun (WGS) entry which is preliminary data.</text>
</comment>
<dbReference type="SUPFAM" id="SSF46785">
    <property type="entry name" value="Winged helix' DNA-binding domain"/>
    <property type="match status" value="1"/>
</dbReference>
<dbReference type="Gene3D" id="1.10.10.10">
    <property type="entry name" value="Winged helix-like DNA-binding domain superfamily/Winged helix DNA-binding domain"/>
    <property type="match status" value="1"/>
</dbReference>
<dbReference type="Pfam" id="PF13377">
    <property type="entry name" value="Peripla_BP_3"/>
    <property type="match status" value="1"/>
</dbReference>
<dbReference type="InterPro" id="IPR036390">
    <property type="entry name" value="WH_DNA-bd_sf"/>
</dbReference>
<keyword evidence="2" id="KW-0238">DNA-binding</keyword>
<reference evidence="6" key="1">
    <citation type="submission" date="2018-12" db="EMBL/GenBank/DDBJ databases">
        <title>Tengunoibacter tsumagoiensis gen. nov., sp. nov., Dictyobacter kobayashii sp. nov., D. alpinus sp. nov., and D. joshuensis sp. nov. and description of Dictyobacteraceae fam. nov. within the order Ktedonobacterales isolated from Tengu-no-mugimeshi.</title>
        <authorList>
            <person name="Wang C.M."/>
            <person name="Zheng Y."/>
            <person name="Sakai Y."/>
            <person name="Toyoda A."/>
            <person name="Minakuchi Y."/>
            <person name="Abe K."/>
            <person name="Yokota A."/>
            <person name="Yabe S."/>
        </authorList>
    </citation>
    <scope>NUCLEOTIDE SEQUENCE [LARGE SCALE GENOMIC DNA]</scope>
    <source>
        <strain evidence="6">S-27</strain>
    </source>
</reference>
<dbReference type="PROSITE" id="PS50949">
    <property type="entry name" value="HTH_GNTR"/>
    <property type="match status" value="1"/>
</dbReference>
<dbReference type="InterPro" id="IPR028082">
    <property type="entry name" value="Peripla_BP_I"/>
</dbReference>
<evidence type="ECO:0000256" key="1">
    <source>
        <dbReference type="ARBA" id="ARBA00023015"/>
    </source>
</evidence>
<dbReference type="Pfam" id="PF00392">
    <property type="entry name" value="GntR"/>
    <property type="match status" value="1"/>
</dbReference>
<evidence type="ECO:0000259" key="4">
    <source>
        <dbReference type="PROSITE" id="PS50949"/>
    </source>
</evidence>
<name>A0A401Z8M1_9CHLR</name>
<dbReference type="GO" id="GO:0003700">
    <property type="term" value="F:DNA-binding transcription factor activity"/>
    <property type="evidence" value="ECO:0007669"/>
    <property type="project" value="InterPro"/>
</dbReference>
<dbReference type="CDD" id="cd07377">
    <property type="entry name" value="WHTH_GntR"/>
    <property type="match status" value="1"/>
</dbReference>
<dbReference type="InterPro" id="IPR036388">
    <property type="entry name" value="WH-like_DNA-bd_sf"/>
</dbReference>
<dbReference type="CDD" id="cd06267">
    <property type="entry name" value="PBP1_LacI_sugar_binding-like"/>
    <property type="match status" value="1"/>
</dbReference>
<organism evidence="5 6">
    <name type="scientific">Dictyobacter aurantiacus</name>
    <dbReference type="NCBI Taxonomy" id="1936993"/>
    <lineage>
        <taxon>Bacteria</taxon>
        <taxon>Bacillati</taxon>
        <taxon>Chloroflexota</taxon>
        <taxon>Ktedonobacteria</taxon>
        <taxon>Ktedonobacterales</taxon>
        <taxon>Dictyobacteraceae</taxon>
        <taxon>Dictyobacter</taxon>
    </lineage>
</organism>
<dbReference type="Proteomes" id="UP000287224">
    <property type="component" value="Unassembled WGS sequence"/>
</dbReference>
<keyword evidence="1" id="KW-0805">Transcription regulation</keyword>
<evidence type="ECO:0000256" key="3">
    <source>
        <dbReference type="ARBA" id="ARBA00023163"/>
    </source>
</evidence>
<keyword evidence="3" id="KW-0804">Transcription</keyword>
<protein>
    <recommendedName>
        <fullName evidence="4">HTH gntR-type domain-containing protein</fullName>
    </recommendedName>
</protein>
<dbReference type="PANTHER" id="PTHR30146:SF24">
    <property type="entry name" value="XYLOSE OPERON REGULATORY PROTEIN"/>
    <property type="match status" value="1"/>
</dbReference>
<sequence>MKSQLKAETKFEGIYKQLRELAFTRGPGAKLPTIRQLCDELSTTRVTLSDALNKLEAEQILYRKERQGIFVSSTIYHKTIGILFDSSLLSGPAASPFWSMLWINLEQEAQQRTAYRDEICMFRFVKSISDHINPLPYDVQEMIESKKFNGLLAVGVPTIMGQSCEDMQVPCVSFAANSHWNVTLDSRELGRMATLALIQQNCKRIGIWTPTVQYPYLEDREPILAMRQLLNEHKLPYYPEFTRQSYVPPSQKTLTLQEQGYLLAKEVFGTFNPTRPDGIFISNDMMTDGALVALEELGIRIGQDVNIVTHANAGSPILFGRTKDMTVFEFDPAYIVQAMFSLLDQLMLGPVLPTTTIRLRPQLRQYPLSSTRFI</sequence>
<dbReference type="InterPro" id="IPR000524">
    <property type="entry name" value="Tscrpt_reg_HTH_GntR"/>
</dbReference>
<dbReference type="SMART" id="SM00345">
    <property type="entry name" value="HTH_GNTR"/>
    <property type="match status" value="1"/>
</dbReference>
<keyword evidence="6" id="KW-1185">Reference proteome</keyword>
<dbReference type="OrthoDB" id="147262at2"/>
<gene>
    <name evidence="5" type="ORF">KDAU_05120</name>
</gene>
<dbReference type="InterPro" id="IPR046335">
    <property type="entry name" value="LacI/GalR-like_sensor"/>
</dbReference>
<evidence type="ECO:0000256" key="2">
    <source>
        <dbReference type="ARBA" id="ARBA00023125"/>
    </source>
</evidence>
<dbReference type="EMBL" id="BIFQ01000001">
    <property type="protein sequence ID" value="GCE03183.1"/>
    <property type="molecule type" value="Genomic_DNA"/>
</dbReference>
<feature type="domain" description="HTH gntR-type" evidence="4">
    <location>
        <begin position="8"/>
        <end position="74"/>
    </location>
</feature>
<accession>A0A401Z8M1</accession>
<evidence type="ECO:0000313" key="5">
    <source>
        <dbReference type="EMBL" id="GCE03183.1"/>
    </source>
</evidence>
<proteinExistence type="predicted"/>
<dbReference type="SUPFAM" id="SSF53822">
    <property type="entry name" value="Periplasmic binding protein-like I"/>
    <property type="match status" value="1"/>
</dbReference>
<dbReference type="RefSeq" id="WP_126594485.1">
    <property type="nucleotide sequence ID" value="NZ_BIFQ01000001.1"/>
</dbReference>
<dbReference type="PANTHER" id="PTHR30146">
    <property type="entry name" value="LACI-RELATED TRANSCRIPTIONAL REPRESSOR"/>
    <property type="match status" value="1"/>
</dbReference>
<evidence type="ECO:0000313" key="6">
    <source>
        <dbReference type="Proteomes" id="UP000287224"/>
    </source>
</evidence>
<dbReference type="AlphaFoldDB" id="A0A401Z8M1"/>
<dbReference type="Gene3D" id="3.40.50.2300">
    <property type="match status" value="2"/>
</dbReference>